<evidence type="ECO:0000256" key="1">
    <source>
        <dbReference type="SAM" id="SignalP"/>
    </source>
</evidence>
<dbReference type="AlphaFoldDB" id="A0A9X2P9D0"/>
<reference evidence="2" key="1">
    <citation type="submission" date="2022-08" db="EMBL/GenBank/DDBJ databases">
        <authorList>
            <person name="Zhang D."/>
        </authorList>
    </citation>
    <scope>NUCLEOTIDE SEQUENCE</scope>
    <source>
        <strain evidence="2">XJ19-11</strain>
    </source>
</reference>
<dbReference type="RefSeq" id="WP_258423485.1">
    <property type="nucleotide sequence ID" value="NZ_JANSUY010000007.1"/>
</dbReference>
<feature type="signal peptide" evidence="1">
    <location>
        <begin position="1"/>
        <end position="20"/>
    </location>
</feature>
<sequence>MKKTLLICAVLFLVGIEAFAQKPTNEYDKEKLEAARVAFITNRLDLKPEQAEKFWPLFNLYNEERTKMMDKVSSLNRESMQEISEMRAKEIIQKRFSIQQQLLDREKLFMEEITKVISPQQAIKLGGVNREFTRQVYQRHRGGREGGPKE</sequence>
<dbReference type="Proteomes" id="UP001142175">
    <property type="component" value="Unassembled WGS sequence"/>
</dbReference>
<keyword evidence="1" id="KW-0732">Signal</keyword>
<gene>
    <name evidence="2" type="ORF">NU887_11320</name>
</gene>
<evidence type="ECO:0008006" key="4">
    <source>
        <dbReference type="Google" id="ProtNLM"/>
    </source>
</evidence>
<comment type="caution">
    <text evidence="2">The sequence shown here is derived from an EMBL/GenBank/DDBJ whole genome shotgun (WGS) entry which is preliminary data.</text>
</comment>
<organism evidence="2 3">
    <name type="scientific">Aquiflexum gelatinilyticum</name>
    <dbReference type="NCBI Taxonomy" id="2961943"/>
    <lineage>
        <taxon>Bacteria</taxon>
        <taxon>Pseudomonadati</taxon>
        <taxon>Bacteroidota</taxon>
        <taxon>Cytophagia</taxon>
        <taxon>Cytophagales</taxon>
        <taxon>Cyclobacteriaceae</taxon>
        <taxon>Aquiflexum</taxon>
    </lineage>
</organism>
<keyword evidence="3" id="KW-1185">Reference proteome</keyword>
<accession>A0A9X2P9D0</accession>
<proteinExistence type="predicted"/>
<feature type="chain" id="PRO_5040844669" description="LTXXQ motif family protein" evidence="1">
    <location>
        <begin position="21"/>
        <end position="150"/>
    </location>
</feature>
<name>A0A9X2P9D0_9BACT</name>
<dbReference type="EMBL" id="JANSUY010000007">
    <property type="protein sequence ID" value="MCR9015629.1"/>
    <property type="molecule type" value="Genomic_DNA"/>
</dbReference>
<evidence type="ECO:0000313" key="3">
    <source>
        <dbReference type="Proteomes" id="UP001142175"/>
    </source>
</evidence>
<protein>
    <recommendedName>
        <fullName evidence="4">LTXXQ motif family protein</fullName>
    </recommendedName>
</protein>
<evidence type="ECO:0000313" key="2">
    <source>
        <dbReference type="EMBL" id="MCR9015629.1"/>
    </source>
</evidence>